<comment type="similarity">
    <text evidence="3">Belongs to the ATPase gamma chain family.</text>
</comment>
<dbReference type="PANTHER" id="PTHR11693">
    <property type="entry name" value="ATP SYNTHASE GAMMA CHAIN"/>
    <property type="match status" value="1"/>
</dbReference>
<protein>
    <submittedName>
        <fullName evidence="10">F0F1-type ATP synthase gamma subunit</fullName>
    </submittedName>
</protein>
<dbReference type="PANTHER" id="PTHR11693:SF22">
    <property type="entry name" value="ATP SYNTHASE SUBUNIT GAMMA, MITOCHONDRIAL"/>
    <property type="match status" value="1"/>
</dbReference>
<evidence type="ECO:0000256" key="9">
    <source>
        <dbReference type="ARBA" id="ARBA00023310"/>
    </source>
</evidence>
<evidence type="ECO:0000256" key="7">
    <source>
        <dbReference type="ARBA" id="ARBA00023136"/>
    </source>
</evidence>
<keyword evidence="4" id="KW-0813">Transport</keyword>
<dbReference type="HOGENOM" id="CLU_050669_0_1_6"/>
<keyword evidence="9" id="KW-0066">ATP synthesis</keyword>
<keyword evidence="7" id="KW-0472">Membrane</keyword>
<keyword evidence="6" id="KW-0406">Ion transport</keyword>
<accession>J3TW79</accession>
<dbReference type="Gene3D" id="1.10.287.80">
    <property type="entry name" value="ATP synthase, gamma subunit, helix hairpin domain"/>
    <property type="match status" value="1"/>
</dbReference>
<proteinExistence type="inferred from homology"/>
<evidence type="ECO:0000313" key="11">
    <source>
        <dbReference type="Proteomes" id="UP000003933"/>
    </source>
</evidence>
<dbReference type="STRING" id="1202539.A355_08"/>
<evidence type="ECO:0000256" key="3">
    <source>
        <dbReference type="ARBA" id="ARBA00007681"/>
    </source>
</evidence>
<evidence type="ECO:0000256" key="5">
    <source>
        <dbReference type="ARBA" id="ARBA00022781"/>
    </source>
</evidence>
<dbReference type="InterPro" id="IPR000131">
    <property type="entry name" value="ATP_synth_F1_gsu"/>
</dbReference>
<keyword evidence="8" id="KW-0139">CF(1)</keyword>
<evidence type="ECO:0000313" key="10">
    <source>
        <dbReference type="EMBL" id="AFP84055.1"/>
    </source>
</evidence>
<dbReference type="GO" id="GO:0045259">
    <property type="term" value="C:proton-transporting ATP synthase complex"/>
    <property type="evidence" value="ECO:0007669"/>
    <property type="project" value="UniProtKB-KW"/>
</dbReference>
<dbReference type="Pfam" id="PF00231">
    <property type="entry name" value="ATP-synt"/>
    <property type="match status" value="1"/>
</dbReference>
<evidence type="ECO:0000256" key="2">
    <source>
        <dbReference type="ARBA" id="ARBA00004170"/>
    </source>
</evidence>
<dbReference type="Gene3D" id="3.40.1380.10">
    <property type="match status" value="1"/>
</dbReference>
<organism evidence="10 11">
    <name type="scientific">Candidatus Carsonella ruddii HT isolate Thao2000</name>
    <dbReference type="NCBI Taxonomy" id="1202539"/>
    <lineage>
        <taxon>Bacteria</taxon>
        <taxon>Pseudomonadati</taxon>
        <taxon>Pseudomonadota</taxon>
        <taxon>Gammaproteobacteria</taxon>
        <taxon>Oceanospirillales</taxon>
        <taxon>Halomonadaceae</taxon>
        <taxon>Zymobacter group</taxon>
        <taxon>Candidatus Carsonella</taxon>
    </lineage>
</organism>
<dbReference type="OrthoDB" id="9812769at2"/>
<gene>
    <name evidence="10" type="primary">atpG</name>
    <name evidence="10" type="ORF">A355_08</name>
</gene>
<name>J3TW79_CARRU</name>
<dbReference type="GO" id="GO:0046933">
    <property type="term" value="F:proton-transporting ATP synthase activity, rotational mechanism"/>
    <property type="evidence" value="ECO:0007669"/>
    <property type="project" value="InterPro"/>
</dbReference>
<dbReference type="AlphaFoldDB" id="J3TW79"/>
<evidence type="ECO:0000256" key="4">
    <source>
        <dbReference type="ARBA" id="ARBA00022448"/>
    </source>
</evidence>
<comment type="function">
    <text evidence="1">Produces ATP from ADP in the presence of a proton gradient across the membrane. The gamma chain is believed to be important in regulating ATPase activity and the flow of protons through the CF(0) complex.</text>
</comment>
<dbReference type="SUPFAM" id="SSF52943">
    <property type="entry name" value="ATP synthase (F1-ATPase), gamma subunit"/>
    <property type="match status" value="1"/>
</dbReference>
<dbReference type="PATRIC" id="fig|1202539.3.peg.8"/>
<dbReference type="InterPro" id="IPR035968">
    <property type="entry name" value="ATP_synth_F1_ATPase_gsu"/>
</dbReference>
<keyword evidence="5" id="KW-0375">Hydrogen ion transport</keyword>
<evidence type="ECO:0000256" key="6">
    <source>
        <dbReference type="ARBA" id="ARBA00023065"/>
    </source>
</evidence>
<dbReference type="PRINTS" id="PR00126">
    <property type="entry name" value="ATPASEGAMMA"/>
</dbReference>
<dbReference type="RefSeq" id="WP_014887355.1">
    <property type="nucleotide sequence ID" value="NC_018417.1"/>
</dbReference>
<reference evidence="10 11" key="1">
    <citation type="journal article" date="2012" name="Mol. Biol. Evol.">
        <title>Genome reduction and co-evolution between the primary and secondary bacterial symbionts of psyllids.</title>
        <authorList>
            <person name="Sloan D.B."/>
            <person name="Moran N.A."/>
        </authorList>
    </citation>
    <scope>NUCLEOTIDE SEQUENCE [LARGE SCALE GENOMIC DNA]</scope>
    <source>
        <strain evidence="10 11">HT</strain>
    </source>
</reference>
<dbReference type="Proteomes" id="UP000003933">
    <property type="component" value="Chromosome"/>
</dbReference>
<evidence type="ECO:0000256" key="8">
    <source>
        <dbReference type="ARBA" id="ARBA00023196"/>
    </source>
</evidence>
<sequence>MNIRDIKYKINILLNINKLTNTMSMISFSKMNKFNKKCLILNNLYLETRKIILEIYNFNKNNFFCYILITTNKGYCGNINNEVIKKLLKFIKNNNKIDIITIGKKAIDYFNKKNIFIKKKIIFNEKEEIFFSKEILNLLKTYKNVFFISNILLNNNIKIIKTDLFIKIKKNYYHKKINKENLLNNYINYTLKYLFYKNYYCELKLRMITMKSAADNSLKIIKNMNILKNKIRQFKVTQEMLEIINGIL</sequence>
<dbReference type="EMBL" id="CP003544">
    <property type="protein sequence ID" value="AFP84055.1"/>
    <property type="molecule type" value="Genomic_DNA"/>
</dbReference>
<dbReference type="KEGG" id="crt:A355_08"/>
<evidence type="ECO:0000256" key="1">
    <source>
        <dbReference type="ARBA" id="ARBA00003456"/>
    </source>
</evidence>
<comment type="subcellular location">
    <subcellularLocation>
        <location evidence="2">Membrane</location>
        <topology evidence="2">Peripheral membrane protein</topology>
    </subcellularLocation>
</comment>